<evidence type="ECO:0000313" key="3">
    <source>
        <dbReference type="Proteomes" id="UP000178925"/>
    </source>
</evidence>
<dbReference type="Pfam" id="PF01381">
    <property type="entry name" value="HTH_3"/>
    <property type="match status" value="1"/>
</dbReference>
<dbReference type="Proteomes" id="UP000178925">
    <property type="component" value="Unassembled WGS sequence"/>
</dbReference>
<reference evidence="2 3" key="1">
    <citation type="journal article" date="2016" name="Nat. Commun.">
        <title>Thousands of microbial genomes shed light on interconnected biogeochemical processes in an aquifer system.</title>
        <authorList>
            <person name="Anantharaman K."/>
            <person name="Brown C.T."/>
            <person name="Hug L.A."/>
            <person name="Sharon I."/>
            <person name="Castelle C.J."/>
            <person name="Probst A.J."/>
            <person name="Thomas B.C."/>
            <person name="Singh A."/>
            <person name="Wilkins M.J."/>
            <person name="Karaoz U."/>
            <person name="Brodie E.L."/>
            <person name="Williams K.H."/>
            <person name="Hubbard S.S."/>
            <person name="Banfield J.F."/>
        </authorList>
    </citation>
    <scope>NUCLEOTIDE SEQUENCE [LARGE SCALE GENOMIC DNA]</scope>
</reference>
<gene>
    <name evidence="2" type="ORF">A2242_04855</name>
</gene>
<evidence type="ECO:0000313" key="2">
    <source>
        <dbReference type="EMBL" id="OGF26653.1"/>
    </source>
</evidence>
<dbReference type="GO" id="GO:0003677">
    <property type="term" value="F:DNA binding"/>
    <property type="evidence" value="ECO:0007669"/>
    <property type="project" value="InterPro"/>
</dbReference>
<organism evidence="2 3">
    <name type="scientific">Candidatus Falkowbacteria bacterium RIFOXYA2_FULL_47_9</name>
    <dbReference type="NCBI Taxonomy" id="1797995"/>
    <lineage>
        <taxon>Bacteria</taxon>
        <taxon>Candidatus Falkowiibacteriota</taxon>
    </lineage>
</organism>
<evidence type="ECO:0000259" key="1">
    <source>
        <dbReference type="PROSITE" id="PS50943"/>
    </source>
</evidence>
<dbReference type="PROSITE" id="PS50943">
    <property type="entry name" value="HTH_CROC1"/>
    <property type="match status" value="1"/>
</dbReference>
<dbReference type="InterPro" id="IPR001387">
    <property type="entry name" value="Cro/C1-type_HTH"/>
</dbReference>
<name>A0A1F5SJN7_9BACT</name>
<sequence>MQQRTQPQSTYEREMADPAFRAQFEIEYQQFALSEIMLQLMQEEKLSVRALAKAAAVSPGVIQDIRSGNRKNITLLNLSKILKALGSRVAVQVGTQYVPLER</sequence>
<proteinExistence type="predicted"/>
<dbReference type="InterPro" id="IPR010982">
    <property type="entry name" value="Lambda_DNA-bd_dom_sf"/>
</dbReference>
<dbReference type="Gene3D" id="1.10.260.40">
    <property type="entry name" value="lambda repressor-like DNA-binding domains"/>
    <property type="match status" value="1"/>
</dbReference>
<dbReference type="SUPFAM" id="SSF47413">
    <property type="entry name" value="lambda repressor-like DNA-binding domains"/>
    <property type="match status" value="1"/>
</dbReference>
<dbReference type="EMBL" id="MFGC01000035">
    <property type="protein sequence ID" value="OGF26653.1"/>
    <property type="molecule type" value="Genomic_DNA"/>
</dbReference>
<dbReference type="SMART" id="SM00530">
    <property type="entry name" value="HTH_XRE"/>
    <property type="match status" value="1"/>
</dbReference>
<dbReference type="AlphaFoldDB" id="A0A1F5SJN7"/>
<comment type="caution">
    <text evidence="2">The sequence shown here is derived from an EMBL/GenBank/DDBJ whole genome shotgun (WGS) entry which is preliminary data.</text>
</comment>
<dbReference type="CDD" id="cd00093">
    <property type="entry name" value="HTH_XRE"/>
    <property type="match status" value="1"/>
</dbReference>
<accession>A0A1F5SJN7</accession>
<protein>
    <recommendedName>
        <fullName evidence="1">HTH cro/C1-type domain-containing protein</fullName>
    </recommendedName>
</protein>
<feature type="domain" description="HTH cro/C1-type" evidence="1">
    <location>
        <begin position="37"/>
        <end position="92"/>
    </location>
</feature>